<dbReference type="InterPro" id="IPR027268">
    <property type="entry name" value="Peptidase_M4/M1_CTD_sf"/>
</dbReference>
<evidence type="ECO:0000256" key="1">
    <source>
        <dbReference type="SAM" id="SignalP"/>
    </source>
</evidence>
<dbReference type="GO" id="GO:0008270">
    <property type="term" value="F:zinc ion binding"/>
    <property type="evidence" value="ECO:0007669"/>
    <property type="project" value="InterPro"/>
</dbReference>
<dbReference type="Pfam" id="PF01433">
    <property type="entry name" value="Peptidase_M1"/>
    <property type="match status" value="1"/>
</dbReference>
<evidence type="ECO:0000259" key="2">
    <source>
        <dbReference type="Pfam" id="PF01433"/>
    </source>
</evidence>
<dbReference type="EMBL" id="UAUU01000011">
    <property type="protein sequence ID" value="SPZ92036.1"/>
    <property type="molecule type" value="Genomic_DNA"/>
</dbReference>
<accession>A0A2X2JIN7</accession>
<protein>
    <recommendedName>
        <fullName evidence="2">Peptidase M1 membrane alanine aminopeptidase domain-containing protein</fullName>
    </recommendedName>
</protein>
<dbReference type="RefSeq" id="WP_172462457.1">
    <property type="nucleotide sequence ID" value="NZ_CP069793.1"/>
</dbReference>
<name>A0A2X2JIN7_SPHMU</name>
<evidence type="ECO:0000313" key="4">
    <source>
        <dbReference type="Proteomes" id="UP000251241"/>
    </source>
</evidence>
<dbReference type="Proteomes" id="UP000251241">
    <property type="component" value="Unassembled WGS sequence"/>
</dbReference>
<feature type="signal peptide" evidence="1">
    <location>
        <begin position="1"/>
        <end position="22"/>
    </location>
</feature>
<gene>
    <name evidence="3" type="ORF">NCTC11343_04085</name>
</gene>
<dbReference type="CDD" id="cd09604">
    <property type="entry name" value="M1_APN_like"/>
    <property type="match status" value="1"/>
</dbReference>
<dbReference type="Gene3D" id="1.10.390.10">
    <property type="entry name" value="Neutral Protease Domain 2"/>
    <property type="match status" value="1"/>
</dbReference>
<keyword evidence="1" id="KW-0732">Signal</keyword>
<proteinExistence type="predicted"/>
<dbReference type="InterPro" id="IPR014782">
    <property type="entry name" value="Peptidase_M1_dom"/>
</dbReference>
<dbReference type="GO" id="GO:0008237">
    <property type="term" value="F:metallopeptidase activity"/>
    <property type="evidence" value="ECO:0007669"/>
    <property type="project" value="InterPro"/>
</dbReference>
<reference evidence="3 4" key="1">
    <citation type="submission" date="2018-06" db="EMBL/GenBank/DDBJ databases">
        <authorList>
            <consortium name="Pathogen Informatics"/>
            <person name="Doyle S."/>
        </authorList>
    </citation>
    <scope>NUCLEOTIDE SEQUENCE [LARGE SCALE GENOMIC DNA]</scope>
    <source>
        <strain evidence="3 4">NCTC11343</strain>
    </source>
</reference>
<organism evidence="3 4">
    <name type="scientific">Sphingobacterium multivorum</name>
    <dbReference type="NCBI Taxonomy" id="28454"/>
    <lineage>
        <taxon>Bacteria</taxon>
        <taxon>Pseudomonadati</taxon>
        <taxon>Bacteroidota</taxon>
        <taxon>Sphingobacteriia</taxon>
        <taxon>Sphingobacteriales</taxon>
        <taxon>Sphingobacteriaceae</taxon>
        <taxon>Sphingobacterium</taxon>
    </lineage>
</organism>
<sequence length="626" mass="71098">MIGGTILNYGLTLLLLTGAAHAQELYTPRNIQQAIAKGTRTTTGIPGKNYWQNFGKYDVRVQLDPATKMVSGTETILYTNHSPDTLNRLAIRFVNNVHKPNAVRAAYASDDYLTSGLKIKSFKLNGQVYDVNSKDWGTVKLGDFGQKILPGSTATLDISWEYPLSVESDREGLLNASTFYCAYAYPRVSVYDDYNGWDLLEHNGRQEFYNGFNDYQFEISVPKNFVVWATGELTNAAEVLQKPILDRFEKSKVSDTPIHIATDAEMKSGKVTAQEAWNTWNFKASYVPDFCFSVSDNYIWDGGSVDLGSKRVSVQSSYVAGTPDFEQYIGWQQYCINWFSKNWPGVTYPYPTMTAVQGFADMEYPMMINDSSVPDNLVDARQTADHEIAHTYFPFYMGINETRYGYMDEGWATALEFWIGNAEIGVEKNKELFKDARVKRYIFDPSTEEDQPLITMTSQLSGLGYGNNAYIKAALSYIALRDYLGDELFKKALHHYMELWHGKHPTPWDFFYSINAGAGQNLNWYWKNWYFTNNYIDLKVDSFKQLGGKNTLTITNVGGFAIPFDVLITYADGSVETKHQTPAIWQHNEKQASMTWSSTKKVKNITLDGGIFMDYTAKDNSWNVIK</sequence>
<feature type="chain" id="PRO_5016084419" description="Peptidase M1 membrane alanine aminopeptidase domain-containing protein" evidence="1">
    <location>
        <begin position="23"/>
        <end position="626"/>
    </location>
</feature>
<dbReference type="GeneID" id="97182149"/>
<dbReference type="AlphaFoldDB" id="A0A2X2JIN7"/>
<evidence type="ECO:0000313" key="3">
    <source>
        <dbReference type="EMBL" id="SPZ92036.1"/>
    </source>
</evidence>
<feature type="domain" description="Peptidase M1 membrane alanine aminopeptidase" evidence="2">
    <location>
        <begin position="375"/>
        <end position="529"/>
    </location>
</feature>
<dbReference type="SUPFAM" id="SSF55486">
    <property type="entry name" value="Metalloproteases ('zincins'), catalytic domain"/>
    <property type="match status" value="1"/>
</dbReference>